<dbReference type="InterPro" id="IPR003593">
    <property type="entry name" value="AAA+_ATPase"/>
</dbReference>
<dbReference type="PROSITE" id="PS50893">
    <property type="entry name" value="ABC_TRANSPORTER_2"/>
    <property type="match status" value="1"/>
</dbReference>
<dbReference type="Proteomes" id="UP000214747">
    <property type="component" value="Unassembled WGS sequence"/>
</dbReference>
<accession>A0A225SZT7</accession>
<dbReference type="RefSeq" id="WP_088753467.1">
    <property type="nucleotide sequence ID" value="NZ_NJGV01000001.1"/>
</dbReference>
<keyword evidence="2" id="KW-1003">Cell membrane</keyword>
<protein>
    <submittedName>
        <fullName evidence="6">ABC transporter ATP-binding protein</fullName>
    </submittedName>
</protein>
<evidence type="ECO:0000256" key="1">
    <source>
        <dbReference type="ARBA" id="ARBA00022448"/>
    </source>
</evidence>
<dbReference type="SMART" id="SM00382">
    <property type="entry name" value="AAA"/>
    <property type="match status" value="1"/>
</dbReference>
<gene>
    <name evidence="6" type="ORF">CEJ45_01450</name>
</gene>
<reference evidence="6 7" key="1">
    <citation type="journal article" date="2010" name="Int. J. Syst. Evol. Microbiol.">
        <title>Reclassification of Herbaspirillum putei as a later heterotypic synonym of Herbaspirillum huttiense, with the description of H. huttiense subsp. huttiense subsp. nov. and H. huttiense subsp. putei subsp. nov., comb. nov., and description of Herbaspirillum aquaticum sp. nov.</title>
        <authorList>
            <person name="Dobritsa A.P."/>
            <person name="Reddy M.C."/>
            <person name="Samadpour M."/>
        </authorList>
    </citation>
    <scope>NUCLEOTIDE SEQUENCE [LARGE SCALE GENOMIC DNA]</scope>
    <source>
        <strain evidence="6 7">IEH 4430</strain>
    </source>
</reference>
<dbReference type="PANTHER" id="PTHR45772">
    <property type="entry name" value="CONSERVED COMPONENT OF ABC TRANSPORTER FOR NATURAL AMINO ACIDS-RELATED"/>
    <property type="match status" value="1"/>
</dbReference>
<dbReference type="InterPro" id="IPR003439">
    <property type="entry name" value="ABC_transporter-like_ATP-bd"/>
</dbReference>
<keyword evidence="2" id="KW-0472">Membrane</keyword>
<name>A0A225SZT7_9BURK</name>
<dbReference type="GO" id="GO:0005524">
    <property type="term" value="F:ATP binding"/>
    <property type="evidence" value="ECO:0007669"/>
    <property type="project" value="UniProtKB-KW"/>
</dbReference>
<dbReference type="GO" id="GO:0005886">
    <property type="term" value="C:plasma membrane"/>
    <property type="evidence" value="ECO:0007669"/>
    <property type="project" value="TreeGrafter"/>
</dbReference>
<dbReference type="InterPro" id="IPR027417">
    <property type="entry name" value="P-loop_NTPase"/>
</dbReference>
<organism evidence="6 7">
    <name type="scientific">Herbaspirillum aquaticum</name>
    <dbReference type="NCBI Taxonomy" id="568783"/>
    <lineage>
        <taxon>Bacteria</taxon>
        <taxon>Pseudomonadati</taxon>
        <taxon>Pseudomonadota</taxon>
        <taxon>Betaproteobacteria</taxon>
        <taxon>Burkholderiales</taxon>
        <taxon>Oxalobacteraceae</taxon>
        <taxon>Herbaspirillum</taxon>
    </lineage>
</organism>
<evidence type="ECO:0000313" key="6">
    <source>
        <dbReference type="EMBL" id="OWY36784.1"/>
    </source>
</evidence>
<evidence type="ECO:0000256" key="4">
    <source>
        <dbReference type="ARBA" id="ARBA00022840"/>
    </source>
</evidence>
<comment type="caution">
    <text evidence="6">The sequence shown here is derived from an EMBL/GenBank/DDBJ whole genome shotgun (WGS) entry which is preliminary data.</text>
</comment>
<dbReference type="CDD" id="cd03219">
    <property type="entry name" value="ABC_Mj1267_LivG_branched"/>
    <property type="match status" value="1"/>
</dbReference>
<dbReference type="GO" id="GO:0016887">
    <property type="term" value="F:ATP hydrolysis activity"/>
    <property type="evidence" value="ECO:0007669"/>
    <property type="project" value="InterPro"/>
</dbReference>
<feature type="domain" description="ABC transporter" evidence="5">
    <location>
        <begin position="5"/>
        <end position="246"/>
    </location>
</feature>
<dbReference type="PANTHER" id="PTHR45772:SF2">
    <property type="entry name" value="ABC TRANSPORTER ATP-BINDING PROTEIN"/>
    <property type="match status" value="1"/>
</dbReference>
<dbReference type="AlphaFoldDB" id="A0A225SZT7"/>
<proteinExistence type="predicted"/>
<keyword evidence="4 6" id="KW-0067">ATP-binding</keyword>
<evidence type="ECO:0000259" key="5">
    <source>
        <dbReference type="PROSITE" id="PS50893"/>
    </source>
</evidence>
<keyword evidence="3" id="KW-0547">Nucleotide-binding</keyword>
<evidence type="ECO:0000256" key="2">
    <source>
        <dbReference type="ARBA" id="ARBA00022475"/>
    </source>
</evidence>
<dbReference type="EMBL" id="NJGV01000001">
    <property type="protein sequence ID" value="OWY36784.1"/>
    <property type="molecule type" value="Genomic_DNA"/>
</dbReference>
<keyword evidence="7" id="KW-1185">Reference proteome</keyword>
<evidence type="ECO:0000313" key="7">
    <source>
        <dbReference type="Proteomes" id="UP000214747"/>
    </source>
</evidence>
<sequence length="246" mass="26967">MSALLQTRGLQLAFCGVVVADSIDFELQQGERLAVIGQNGAGKTTFINICTGFIRPTGGSVHFDGRDITRMAPRAIVQRGIGRSFQLPQLFLEHTVRDCIRLAAAGRSGLLRLWTPLARVLPDGEIDRILELVGLRERADDLCALLPEGQRKLLDIAMALVLQPKLLIMDEPTSGVSTEEKHGLMAIIMRVLDEQKITSIFVEHDVDIVTRYATRVAAWIAGRIAADGQPAEVLGNPEIRRNVIGE</sequence>
<keyword evidence="1" id="KW-0813">Transport</keyword>
<dbReference type="Pfam" id="PF00005">
    <property type="entry name" value="ABC_tran"/>
    <property type="match status" value="1"/>
</dbReference>
<dbReference type="SUPFAM" id="SSF52540">
    <property type="entry name" value="P-loop containing nucleoside triphosphate hydrolases"/>
    <property type="match status" value="1"/>
</dbReference>
<dbReference type="InterPro" id="IPR051120">
    <property type="entry name" value="ABC_AA/LPS_Transport"/>
</dbReference>
<dbReference type="Gene3D" id="3.40.50.300">
    <property type="entry name" value="P-loop containing nucleotide triphosphate hydrolases"/>
    <property type="match status" value="1"/>
</dbReference>
<evidence type="ECO:0000256" key="3">
    <source>
        <dbReference type="ARBA" id="ARBA00022741"/>
    </source>
</evidence>